<dbReference type="SUPFAM" id="SSF51735">
    <property type="entry name" value="NAD(P)-binding Rossmann-fold domains"/>
    <property type="match status" value="1"/>
</dbReference>
<dbReference type="OrthoDB" id="9803333at2"/>
<dbReference type="InterPro" id="IPR036291">
    <property type="entry name" value="NAD(P)-bd_dom_sf"/>
</dbReference>
<dbReference type="Proteomes" id="UP000243525">
    <property type="component" value="Unassembled WGS sequence"/>
</dbReference>
<organism evidence="4 5">
    <name type="scientific">Mangrovibacterium marinum</name>
    <dbReference type="NCBI Taxonomy" id="1639118"/>
    <lineage>
        <taxon>Bacteria</taxon>
        <taxon>Pseudomonadati</taxon>
        <taxon>Bacteroidota</taxon>
        <taxon>Bacteroidia</taxon>
        <taxon>Marinilabiliales</taxon>
        <taxon>Prolixibacteraceae</taxon>
        <taxon>Mangrovibacterium</taxon>
    </lineage>
</organism>
<dbReference type="PANTHER" id="PTHR42760">
    <property type="entry name" value="SHORT-CHAIN DEHYDROGENASES/REDUCTASES FAMILY MEMBER"/>
    <property type="match status" value="1"/>
</dbReference>
<name>A0A2T5BZ08_9BACT</name>
<dbReference type="Pfam" id="PF00106">
    <property type="entry name" value="adh_short"/>
    <property type="match status" value="1"/>
</dbReference>
<evidence type="ECO:0000313" key="5">
    <source>
        <dbReference type="Proteomes" id="UP000243525"/>
    </source>
</evidence>
<comment type="caution">
    <text evidence="4">The sequence shown here is derived from an EMBL/GenBank/DDBJ whole genome shotgun (WGS) entry which is preliminary data.</text>
</comment>
<evidence type="ECO:0000256" key="2">
    <source>
        <dbReference type="ARBA" id="ARBA00023002"/>
    </source>
</evidence>
<evidence type="ECO:0000256" key="1">
    <source>
        <dbReference type="ARBA" id="ARBA00006484"/>
    </source>
</evidence>
<keyword evidence="5" id="KW-1185">Reference proteome</keyword>
<keyword evidence="2" id="KW-0560">Oxidoreductase</keyword>
<dbReference type="GO" id="GO:0016616">
    <property type="term" value="F:oxidoreductase activity, acting on the CH-OH group of donors, NAD or NADP as acceptor"/>
    <property type="evidence" value="ECO:0007669"/>
    <property type="project" value="TreeGrafter"/>
</dbReference>
<dbReference type="PROSITE" id="PS00061">
    <property type="entry name" value="ADH_SHORT"/>
    <property type="match status" value="1"/>
</dbReference>
<accession>A0A2T5BZ08</accession>
<gene>
    <name evidence="4" type="ORF">C8N47_11618</name>
</gene>
<dbReference type="EMBL" id="QAAD01000016">
    <property type="protein sequence ID" value="PTN07496.1"/>
    <property type="molecule type" value="Genomic_DNA"/>
</dbReference>
<evidence type="ECO:0000313" key="4">
    <source>
        <dbReference type="EMBL" id="PTN07496.1"/>
    </source>
</evidence>
<dbReference type="PANTHER" id="PTHR42760:SF115">
    <property type="entry name" value="3-OXOACYL-[ACYL-CARRIER-PROTEIN] REDUCTASE FABG"/>
    <property type="match status" value="1"/>
</dbReference>
<dbReference type="AlphaFoldDB" id="A0A2T5BZ08"/>
<dbReference type="RefSeq" id="WP_107823191.1">
    <property type="nucleotide sequence ID" value="NZ_OY782574.1"/>
</dbReference>
<dbReference type="InterPro" id="IPR002347">
    <property type="entry name" value="SDR_fam"/>
</dbReference>
<dbReference type="NCBIfam" id="NF006132">
    <property type="entry name" value="PRK08277.1"/>
    <property type="match status" value="1"/>
</dbReference>
<evidence type="ECO:0000256" key="3">
    <source>
        <dbReference type="RuleBase" id="RU000363"/>
    </source>
</evidence>
<sequence length="283" mass="30235">MEPISFNDLAGKVCVVTGGYGVLGIEMVKALASVKARIAILGRNKEAGEKAAAEISSTYKTTVIGVQADVLDKDSLEKAKAVINEQLGDVAILINGAGGNSPSATTKVEELTESNIDKLEDSFFGLKMDGFDHVFDLNFKGTLLPTMVFAKDMIKNRKGAILNITSMNSYKPLTKIPAYSAAKAAVNNFTEWLAVHFAKTGIRVNAIAPGFFITDQNRFLVLDEKTGNYSPRGQKIVTGTPMGKFGEPDDMHGATLFLLSDLAKFITGIVIPVDGGFNAYSGV</sequence>
<dbReference type="Gene3D" id="3.40.50.720">
    <property type="entry name" value="NAD(P)-binding Rossmann-like Domain"/>
    <property type="match status" value="1"/>
</dbReference>
<reference evidence="4 5" key="1">
    <citation type="submission" date="2018-04" db="EMBL/GenBank/DDBJ databases">
        <title>Genomic Encyclopedia of Archaeal and Bacterial Type Strains, Phase II (KMG-II): from individual species to whole genera.</title>
        <authorList>
            <person name="Goeker M."/>
        </authorList>
    </citation>
    <scope>NUCLEOTIDE SEQUENCE [LARGE SCALE GENOMIC DNA]</scope>
    <source>
        <strain evidence="4 5">DSM 28823</strain>
    </source>
</reference>
<dbReference type="PRINTS" id="PR00081">
    <property type="entry name" value="GDHRDH"/>
</dbReference>
<comment type="similarity">
    <text evidence="1 3">Belongs to the short-chain dehydrogenases/reductases (SDR) family.</text>
</comment>
<protein>
    <submittedName>
        <fullName evidence="4">NAD(P)-dependent dehydrogenase (Short-subunit alcohol dehydrogenase family)</fullName>
    </submittedName>
</protein>
<dbReference type="PRINTS" id="PR00080">
    <property type="entry name" value="SDRFAMILY"/>
</dbReference>
<proteinExistence type="inferred from homology"/>
<dbReference type="InterPro" id="IPR020904">
    <property type="entry name" value="Sc_DH/Rdtase_CS"/>
</dbReference>
<dbReference type="FunFam" id="3.40.50.720:FF:000084">
    <property type="entry name" value="Short-chain dehydrogenase reductase"/>
    <property type="match status" value="1"/>
</dbReference>